<sequence length="72" mass="8298">MAASVRTPLQTVHESGPHEQFLLLLVLFYLYIFFCICLCIEPNCETQNKTILSISFHIIIIVVYGEKHLTML</sequence>
<dbReference type="EMBL" id="MUJZ01065918">
    <property type="protein sequence ID" value="OTF70406.1"/>
    <property type="molecule type" value="Genomic_DNA"/>
</dbReference>
<organism evidence="2 3">
    <name type="scientific">Euroglyphus maynei</name>
    <name type="common">Mayne's house dust mite</name>
    <dbReference type="NCBI Taxonomy" id="6958"/>
    <lineage>
        <taxon>Eukaryota</taxon>
        <taxon>Metazoa</taxon>
        <taxon>Ecdysozoa</taxon>
        <taxon>Arthropoda</taxon>
        <taxon>Chelicerata</taxon>
        <taxon>Arachnida</taxon>
        <taxon>Acari</taxon>
        <taxon>Acariformes</taxon>
        <taxon>Sarcoptiformes</taxon>
        <taxon>Astigmata</taxon>
        <taxon>Psoroptidia</taxon>
        <taxon>Analgoidea</taxon>
        <taxon>Pyroglyphidae</taxon>
        <taxon>Pyroglyphinae</taxon>
        <taxon>Euroglyphus</taxon>
    </lineage>
</organism>
<accession>A0A1Y3ASH1</accession>
<protein>
    <submittedName>
        <fullName evidence="2">Uncharacterized protein</fullName>
    </submittedName>
</protein>
<keyword evidence="1" id="KW-0812">Transmembrane</keyword>
<keyword evidence="1" id="KW-0472">Membrane</keyword>
<keyword evidence="3" id="KW-1185">Reference proteome</keyword>
<keyword evidence="1" id="KW-1133">Transmembrane helix</keyword>
<evidence type="ECO:0000313" key="3">
    <source>
        <dbReference type="Proteomes" id="UP000194236"/>
    </source>
</evidence>
<reference evidence="2 3" key="1">
    <citation type="submission" date="2017-03" db="EMBL/GenBank/DDBJ databases">
        <title>Genome Survey of Euroglyphus maynei.</title>
        <authorList>
            <person name="Arlian L.G."/>
            <person name="Morgan M.S."/>
            <person name="Rider S.D."/>
        </authorList>
    </citation>
    <scope>NUCLEOTIDE SEQUENCE [LARGE SCALE GENOMIC DNA]</scope>
    <source>
        <strain evidence="2">Arlian Lab</strain>
        <tissue evidence="2">Whole body</tissue>
    </source>
</reference>
<feature type="transmembrane region" description="Helical" evidence="1">
    <location>
        <begin position="20"/>
        <end position="39"/>
    </location>
</feature>
<gene>
    <name evidence="2" type="ORF">BLA29_014068</name>
</gene>
<evidence type="ECO:0000313" key="2">
    <source>
        <dbReference type="EMBL" id="OTF70406.1"/>
    </source>
</evidence>
<comment type="caution">
    <text evidence="2">The sequence shown here is derived from an EMBL/GenBank/DDBJ whole genome shotgun (WGS) entry which is preliminary data.</text>
</comment>
<proteinExistence type="predicted"/>
<evidence type="ECO:0000256" key="1">
    <source>
        <dbReference type="SAM" id="Phobius"/>
    </source>
</evidence>
<dbReference type="AlphaFoldDB" id="A0A1Y3ASH1"/>
<dbReference type="Proteomes" id="UP000194236">
    <property type="component" value="Unassembled WGS sequence"/>
</dbReference>
<name>A0A1Y3ASH1_EURMA</name>